<evidence type="ECO:0000259" key="1">
    <source>
        <dbReference type="Pfam" id="PF08241"/>
    </source>
</evidence>
<dbReference type="AlphaFoldDB" id="A0A538UDV4"/>
<proteinExistence type="predicted"/>
<dbReference type="Pfam" id="PF08241">
    <property type="entry name" value="Methyltransf_11"/>
    <property type="match status" value="1"/>
</dbReference>
<dbReference type="InterPro" id="IPR013216">
    <property type="entry name" value="Methyltransf_11"/>
</dbReference>
<dbReference type="GO" id="GO:0008757">
    <property type="term" value="F:S-adenosylmethionine-dependent methyltransferase activity"/>
    <property type="evidence" value="ECO:0007669"/>
    <property type="project" value="InterPro"/>
</dbReference>
<dbReference type="SUPFAM" id="SSF53335">
    <property type="entry name" value="S-adenosyl-L-methionine-dependent methyltransferases"/>
    <property type="match status" value="1"/>
</dbReference>
<dbReference type="InterPro" id="IPR029063">
    <property type="entry name" value="SAM-dependent_MTases_sf"/>
</dbReference>
<reference evidence="2 3" key="1">
    <citation type="journal article" date="2019" name="Nat. Microbiol.">
        <title>Mediterranean grassland soil C-N compound turnover is dependent on rainfall and depth, and is mediated by genomically divergent microorganisms.</title>
        <authorList>
            <person name="Diamond S."/>
            <person name="Andeer P.F."/>
            <person name="Li Z."/>
            <person name="Crits-Christoph A."/>
            <person name="Burstein D."/>
            <person name="Anantharaman K."/>
            <person name="Lane K.R."/>
            <person name="Thomas B.C."/>
            <person name="Pan C."/>
            <person name="Northen T.R."/>
            <person name="Banfield J.F."/>
        </authorList>
    </citation>
    <scope>NUCLEOTIDE SEQUENCE [LARGE SCALE GENOMIC DNA]</scope>
    <source>
        <strain evidence="2">WS_11</strain>
    </source>
</reference>
<feature type="domain" description="Methyltransferase type 11" evidence="1">
    <location>
        <begin position="56"/>
        <end position="153"/>
    </location>
</feature>
<accession>A0A538UDV4</accession>
<evidence type="ECO:0000313" key="3">
    <source>
        <dbReference type="Proteomes" id="UP000319771"/>
    </source>
</evidence>
<dbReference type="Proteomes" id="UP000319771">
    <property type="component" value="Unassembled WGS sequence"/>
</dbReference>
<dbReference type="PANTHER" id="PTHR43591">
    <property type="entry name" value="METHYLTRANSFERASE"/>
    <property type="match status" value="1"/>
</dbReference>
<dbReference type="PANTHER" id="PTHR43591:SF24">
    <property type="entry name" value="2-METHOXY-6-POLYPRENYL-1,4-BENZOQUINOL METHYLASE, MITOCHONDRIAL"/>
    <property type="match status" value="1"/>
</dbReference>
<dbReference type="EMBL" id="VBPB01000015">
    <property type="protein sequence ID" value="TMQ74081.1"/>
    <property type="molecule type" value="Genomic_DNA"/>
</dbReference>
<dbReference type="CDD" id="cd02440">
    <property type="entry name" value="AdoMet_MTases"/>
    <property type="match status" value="1"/>
</dbReference>
<organism evidence="2 3">
    <name type="scientific">Eiseniibacteriota bacterium</name>
    <dbReference type="NCBI Taxonomy" id="2212470"/>
    <lineage>
        <taxon>Bacteria</taxon>
        <taxon>Candidatus Eiseniibacteriota</taxon>
    </lineage>
</organism>
<name>A0A538UDV4_UNCEI</name>
<sequence>MDLVVEAALWLNRRLPRRSLARRASSDAYAEWEYATGRAVFSEHFGADRLRGVRVLDAACGPGGKTAWYAESAAFVVGVDLAPGHLAEARRYGAKREVAARLAFVAGDAGRLPLRDRCMDAVTANDAMEHFADPEAVLRELTRVLRPGGTLFVTFPPYWSANGAHLYDYVRLPWCQVLLPSRALRVVVERAVLEEETLRGGEGVAARAAQIAREQLDFFEHALNGMTIARFLSLVRAEPRLRLRRLRCVPPKVRALQPLASLPVLREYLTGLAVAELEAVG</sequence>
<keyword evidence="2" id="KW-0808">Transferase</keyword>
<keyword evidence="2" id="KW-0489">Methyltransferase</keyword>
<protein>
    <submittedName>
        <fullName evidence="2">Class I SAM-dependent methyltransferase</fullName>
    </submittedName>
</protein>
<comment type="caution">
    <text evidence="2">The sequence shown here is derived from an EMBL/GenBank/DDBJ whole genome shotgun (WGS) entry which is preliminary data.</text>
</comment>
<dbReference type="GO" id="GO:0032259">
    <property type="term" value="P:methylation"/>
    <property type="evidence" value="ECO:0007669"/>
    <property type="project" value="UniProtKB-KW"/>
</dbReference>
<evidence type="ECO:0000313" key="2">
    <source>
        <dbReference type="EMBL" id="TMQ74081.1"/>
    </source>
</evidence>
<gene>
    <name evidence="2" type="ORF">E6K81_01320</name>
</gene>
<dbReference type="Gene3D" id="3.40.50.150">
    <property type="entry name" value="Vaccinia Virus protein VP39"/>
    <property type="match status" value="1"/>
</dbReference>